<evidence type="ECO:0000256" key="3">
    <source>
        <dbReference type="ARBA" id="ARBA00022989"/>
    </source>
</evidence>
<dbReference type="InterPro" id="IPR002657">
    <property type="entry name" value="BilAc:Na_symport/Acr3"/>
</dbReference>
<dbReference type="Gene3D" id="1.20.1530.20">
    <property type="match status" value="1"/>
</dbReference>
<evidence type="ECO:0000256" key="1">
    <source>
        <dbReference type="ARBA" id="ARBA00004141"/>
    </source>
</evidence>
<keyword evidence="4 5" id="KW-0472">Membrane</keyword>
<feature type="transmembrane region" description="Helical" evidence="5">
    <location>
        <begin position="192"/>
        <end position="215"/>
    </location>
</feature>
<name>A0A379DCY2_9FIRM</name>
<dbReference type="InterPro" id="IPR038770">
    <property type="entry name" value="Na+/solute_symporter_sf"/>
</dbReference>
<reference evidence="6 7" key="1">
    <citation type="submission" date="2018-06" db="EMBL/GenBank/DDBJ databases">
        <authorList>
            <consortium name="Pathogen Informatics"/>
            <person name="Doyle S."/>
        </authorList>
    </citation>
    <scope>NUCLEOTIDE SEQUENCE [LARGE SCALE GENOMIC DNA]</scope>
    <source>
        <strain evidence="6 7">NCTC11088</strain>
    </source>
</reference>
<evidence type="ECO:0000256" key="2">
    <source>
        <dbReference type="ARBA" id="ARBA00022692"/>
    </source>
</evidence>
<feature type="transmembrane region" description="Helical" evidence="5">
    <location>
        <begin position="12"/>
        <end position="33"/>
    </location>
</feature>
<evidence type="ECO:0000313" key="6">
    <source>
        <dbReference type="EMBL" id="SUB75630.1"/>
    </source>
</evidence>
<keyword evidence="2 5" id="KW-0812">Transmembrane</keyword>
<feature type="transmembrane region" description="Helical" evidence="5">
    <location>
        <begin position="39"/>
        <end position="58"/>
    </location>
</feature>
<dbReference type="PANTHER" id="PTHR10361">
    <property type="entry name" value="SODIUM-BILE ACID COTRANSPORTER"/>
    <property type="match status" value="1"/>
</dbReference>
<feature type="transmembrane region" description="Helical" evidence="5">
    <location>
        <begin position="70"/>
        <end position="92"/>
    </location>
</feature>
<feature type="transmembrane region" description="Helical" evidence="5">
    <location>
        <begin position="125"/>
        <end position="151"/>
    </location>
</feature>
<proteinExistence type="predicted"/>
<dbReference type="AlphaFoldDB" id="A0A379DCY2"/>
<keyword evidence="3 5" id="KW-1133">Transmembrane helix</keyword>
<feature type="transmembrane region" description="Helical" evidence="5">
    <location>
        <begin position="221"/>
        <end position="243"/>
    </location>
</feature>
<sequence length="323" mass="34564">MAKFNKFSSFVVNKIIFIIVILSTIAFFYPSGFAWMTKYTAIFLGVAMFGMGTTIDFFSMKSIVVKPKEIIIGVIAQFIFMPLIAWGLCIMLNLPSDIALGVILVGCCPGGTASNVMTHIAGGDVALSVTMTTVSTLLAPFLTPVLVYLLAGAWINVSLYAMFITVIKVILIPVLLGIFVKNIAGEKMEYVTPVLPLVSSISIILIISGIIAINSDKIVESVMLVTMVVFIHNVLGLLMGMGISKLFGVEYKKATAVAIEVGMQNSGLAVSLATANFAMNPLATLPGAIFSVMHNLTGSVFANIRRSGSKNIENNMKAELESI</sequence>
<evidence type="ECO:0000256" key="4">
    <source>
        <dbReference type="ARBA" id="ARBA00023136"/>
    </source>
</evidence>
<comment type="subcellular location">
    <subcellularLocation>
        <location evidence="1">Membrane</location>
        <topology evidence="1">Multi-pass membrane protein</topology>
    </subcellularLocation>
</comment>
<dbReference type="Pfam" id="PF01758">
    <property type="entry name" value="SBF"/>
    <property type="match status" value="1"/>
</dbReference>
<accession>A0A379DCY2</accession>
<evidence type="ECO:0000313" key="7">
    <source>
        <dbReference type="Proteomes" id="UP000254777"/>
    </source>
</evidence>
<organism evidence="6 7">
    <name type="scientific">Peptoniphilus indolicus</name>
    <dbReference type="NCBI Taxonomy" id="33030"/>
    <lineage>
        <taxon>Bacteria</taxon>
        <taxon>Bacillati</taxon>
        <taxon>Bacillota</taxon>
        <taxon>Tissierellia</taxon>
        <taxon>Tissierellales</taxon>
        <taxon>Peptoniphilaceae</taxon>
        <taxon>Peptoniphilus</taxon>
    </lineage>
</organism>
<dbReference type="PANTHER" id="PTHR10361:SF28">
    <property type="entry name" value="P3 PROTEIN-RELATED"/>
    <property type="match status" value="1"/>
</dbReference>
<protein>
    <submittedName>
        <fullName evidence="6">Bile acid transporter</fullName>
    </submittedName>
</protein>
<feature type="transmembrane region" description="Helical" evidence="5">
    <location>
        <begin position="157"/>
        <end position="180"/>
    </location>
</feature>
<dbReference type="EMBL" id="UGTH01000001">
    <property type="protein sequence ID" value="SUB75630.1"/>
    <property type="molecule type" value="Genomic_DNA"/>
</dbReference>
<dbReference type="Proteomes" id="UP000254777">
    <property type="component" value="Unassembled WGS sequence"/>
</dbReference>
<gene>
    <name evidence="6" type="ORF">NCTC11088_01428</name>
</gene>
<feature type="transmembrane region" description="Helical" evidence="5">
    <location>
        <begin position="98"/>
        <end position="118"/>
    </location>
</feature>
<dbReference type="GO" id="GO:0016020">
    <property type="term" value="C:membrane"/>
    <property type="evidence" value="ECO:0007669"/>
    <property type="project" value="UniProtKB-SubCell"/>
</dbReference>
<dbReference type="RefSeq" id="WP_004820788.1">
    <property type="nucleotide sequence ID" value="NZ_UGTH01000001.1"/>
</dbReference>
<evidence type="ECO:0000256" key="5">
    <source>
        <dbReference type="SAM" id="Phobius"/>
    </source>
</evidence>
<dbReference type="InterPro" id="IPR004710">
    <property type="entry name" value="Bilac:Na_transpt"/>
</dbReference>